<feature type="region of interest" description="Disordered" evidence="1">
    <location>
        <begin position="61"/>
        <end position="93"/>
    </location>
</feature>
<keyword evidence="3" id="KW-1185">Reference proteome</keyword>
<evidence type="ECO:0000313" key="3">
    <source>
        <dbReference type="Proteomes" id="UP000658127"/>
    </source>
</evidence>
<feature type="compositionally biased region" description="Basic and acidic residues" evidence="1">
    <location>
        <begin position="68"/>
        <end position="82"/>
    </location>
</feature>
<protein>
    <submittedName>
        <fullName evidence="2">Uncharacterized protein</fullName>
    </submittedName>
</protein>
<reference evidence="3" key="1">
    <citation type="journal article" date="2019" name="Int. J. Syst. Evol. Microbiol.">
        <title>The Global Catalogue of Microorganisms (GCM) 10K type strain sequencing project: providing services to taxonomists for standard genome sequencing and annotation.</title>
        <authorList>
            <consortium name="The Broad Institute Genomics Platform"/>
            <consortium name="The Broad Institute Genome Sequencing Center for Infectious Disease"/>
            <person name="Wu L."/>
            <person name="Ma J."/>
        </authorList>
    </citation>
    <scope>NUCLEOTIDE SEQUENCE [LARGE SCALE GENOMIC DNA]</scope>
    <source>
        <strain evidence="3">CGMCC 4.7329</strain>
    </source>
</reference>
<proteinExistence type="predicted"/>
<name>A0ABQ2KVH3_9NOCA</name>
<dbReference type="Proteomes" id="UP000658127">
    <property type="component" value="Unassembled WGS sequence"/>
</dbReference>
<evidence type="ECO:0000313" key="2">
    <source>
        <dbReference type="EMBL" id="GGN94017.1"/>
    </source>
</evidence>
<sequence length="110" mass="12253">MSPKGYHCFLDVIAATGFHDRKPKRTDMPLGARWSTVRNLARIDYVARTFARSHWAAAVGNSHWGRGSRPDHGKLGRTEIRRRSSVNGDIVQRSRDPLVSVKLMSPVGGS</sequence>
<accession>A0ABQ2KVH3</accession>
<gene>
    <name evidence="2" type="ORF">GCM10011610_56520</name>
</gene>
<dbReference type="EMBL" id="BMNE01000007">
    <property type="protein sequence ID" value="GGN94017.1"/>
    <property type="molecule type" value="Genomic_DNA"/>
</dbReference>
<organism evidence="2 3">
    <name type="scientific">Nocardia rhizosphaerihabitans</name>
    <dbReference type="NCBI Taxonomy" id="1691570"/>
    <lineage>
        <taxon>Bacteria</taxon>
        <taxon>Bacillati</taxon>
        <taxon>Actinomycetota</taxon>
        <taxon>Actinomycetes</taxon>
        <taxon>Mycobacteriales</taxon>
        <taxon>Nocardiaceae</taxon>
        <taxon>Nocardia</taxon>
    </lineage>
</organism>
<comment type="caution">
    <text evidence="2">The sequence shown here is derived from an EMBL/GenBank/DDBJ whole genome shotgun (WGS) entry which is preliminary data.</text>
</comment>
<evidence type="ECO:0000256" key="1">
    <source>
        <dbReference type="SAM" id="MobiDB-lite"/>
    </source>
</evidence>